<evidence type="ECO:0000256" key="1">
    <source>
        <dbReference type="SAM" id="MobiDB-lite"/>
    </source>
</evidence>
<dbReference type="PROSITE" id="PS51257">
    <property type="entry name" value="PROKAR_LIPOPROTEIN"/>
    <property type="match status" value="1"/>
</dbReference>
<dbReference type="RefSeq" id="WP_156859968.1">
    <property type="nucleotide sequence ID" value="NZ_WOWR01000078.1"/>
</dbReference>
<feature type="region of interest" description="Disordered" evidence="1">
    <location>
        <begin position="134"/>
        <end position="161"/>
    </location>
</feature>
<reference evidence="2 3" key="1">
    <citation type="submission" date="2019-12" db="EMBL/GenBank/DDBJ databases">
        <authorList>
            <person name="Woiski C."/>
        </authorList>
    </citation>
    <scope>NUCLEOTIDE SEQUENCE [LARGE SCALE GENOMIC DNA]</scope>
    <source>
        <strain evidence="2 3">BOE100</strain>
    </source>
</reference>
<sequence>MHNDQAKKQPTTFAQAKPFLASALGAIIGCGAMLHIDYTLLGGANQTAQIAQLAVTVEHSRQVGEQSLLIGEQALALLKSEVVNRVKAEQARALMNPPSAEAMEHAIRAAQAEDKLSAKPTQRELTDAIDGLFEKLPETAASGGNDAAGEQQNVPAAAGDKAAIVKVDASASDVTAKK</sequence>
<evidence type="ECO:0000313" key="3">
    <source>
        <dbReference type="Proteomes" id="UP000442695"/>
    </source>
</evidence>
<dbReference type="Proteomes" id="UP000442695">
    <property type="component" value="Unassembled WGS sequence"/>
</dbReference>
<dbReference type="EMBL" id="WOWR01000078">
    <property type="protein sequence ID" value="KAF0250927.1"/>
    <property type="molecule type" value="Genomic_DNA"/>
</dbReference>
<dbReference type="AlphaFoldDB" id="A0A7V8EB75"/>
<protein>
    <recommendedName>
        <fullName evidence="4">Lipoprotein</fullName>
    </recommendedName>
</protein>
<organism evidence="2 3">
    <name type="scientific">Pseudomonas putida</name>
    <name type="common">Arthrobacter siderocapsulatus</name>
    <dbReference type="NCBI Taxonomy" id="303"/>
    <lineage>
        <taxon>Bacteria</taxon>
        <taxon>Pseudomonadati</taxon>
        <taxon>Pseudomonadota</taxon>
        <taxon>Gammaproteobacteria</taxon>
        <taxon>Pseudomonadales</taxon>
        <taxon>Pseudomonadaceae</taxon>
        <taxon>Pseudomonas</taxon>
    </lineage>
</organism>
<accession>A0A7V8EB75</accession>
<proteinExistence type="predicted"/>
<comment type="caution">
    <text evidence="2">The sequence shown here is derived from an EMBL/GenBank/DDBJ whole genome shotgun (WGS) entry which is preliminary data.</text>
</comment>
<gene>
    <name evidence="2" type="ORF">GN299_31350</name>
</gene>
<name>A0A7V8EB75_PSEPU</name>
<evidence type="ECO:0008006" key="4">
    <source>
        <dbReference type="Google" id="ProtNLM"/>
    </source>
</evidence>
<evidence type="ECO:0000313" key="2">
    <source>
        <dbReference type="EMBL" id="KAF0250927.1"/>
    </source>
</evidence>